<evidence type="ECO:0000256" key="3">
    <source>
        <dbReference type="ARBA" id="ARBA00022563"/>
    </source>
</evidence>
<dbReference type="EC" id="3.5.4.9" evidence="12"/>
<comment type="similarity">
    <text evidence="12">Belongs to the tetrahydrofolate dehydrogenase/cyclohydrolase family.</text>
</comment>
<dbReference type="CDD" id="cd01080">
    <property type="entry name" value="NAD_bind_m-THF_DH_Cyclohyd"/>
    <property type="match status" value="1"/>
</dbReference>
<feature type="domain" description="Tetrahydrofolate dehydrogenase/cyclohydrolase NAD(P)-binding" evidence="14">
    <location>
        <begin position="140"/>
        <end position="287"/>
    </location>
</feature>
<dbReference type="NCBIfam" id="NF010785">
    <property type="entry name" value="PRK14188.1"/>
    <property type="match status" value="1"/>
</dbReference>
<comment type="catalytic activity">
    <reaction evidence="12">
        <text>(6R)-5,10-methenyltetrahydrofolate + H2O = (6R)-10-formyltetrahydrofolate + H(+)</text>
        <dbReference type="Rhea" id="RHEA:23700"/>
        <dbReference type="ChEBI" id="CHEBI:15377"/>
        <dbReference type="ChEBI" id="CHEBI:15378"/>
        <dbReference type="ChEBI" id="CHEBI:57455"/>
        <dbReference type="ChEBI" id="CHEBI:195366"/>
        <dbReference type="EC" id="3.5.4.9"/>
    </reaction>
</comment>
<keyword evidence="5 12" id="KW-0658">Purine biosynthesis</keyword>
<comment type="function">
    <text evidence="12">Catalyzes the oxidation of 5,10-methylenetetrahydrofolate to 5,10-methenyltetrahydrofolate and then the hydrolysis of 5,10-methenyltetrahydrofolate to 10-formyltetrahydrofolate.</text>
</comment>
<evidence type="ECO:0000256" key="1">
    <source>
        <dbReference type="ARBA" id="ARBA00004777"/>
    </source>
</evidence>
<comment type="subunit">
    <text evidence="2 12">Homodimer.</text>
</comment>
<dbReference type="InterPro" id="IPR000672">
    <property type="entry name" value="THF_DH/CycHdrlase"/>
</dbReference>
<accession>A0A317E588</accession>
<evidence type="ECO:0000313" key="15">
    <source>
        <dbReference type="EMBL" id="PWR21742.1"/>
    </source>
</evidence>
<dbReference type="PANTHER" id="PTHR48099:SF5">
    <property type="entry name" value="C-1-TETRAHYDROFOLATE SYNTHASE, CYTOPLASMIC"/>
    <property type="match status" value="1"/>
</dbReference>
<dbReference type="EMBL" id="QGLF01000002">
    <property type="protein sequence ID" value="PWR21742.1"/>
    <property type="molecule type" value="Genomic_DNA"/>
</dbReference>
<keyword evidence="8 12" id="KW-0560">Oxidoreductase</keyword>
<proteinExistence type="inferred from homology"/>
<keyword evidence="10 12" id="KW-0486">Methionine biosynthesis</keyword>
<dbReference type="InterPro" id="IPR036291">
    <property type="entry name" value="NAD(P)-bd_dom_sf"/>
</dbReference>
<dbReference type="InterPro" id="IPR020867">
    <property type="entry name" value="THF_DH/CycHdrlase_CS"/>
</dbReference>
<comment type="catalytic activity">
    <reaction evidence="12">
        <text>(6R)-5,10-methylene-5,6,7,8-tetrahydrofolate + NADP(+) = (6R)-5,10-methenyltetrahydrofolate + NADPH</text>
        <dbReference type="Rhea" id="RHEA:22812"/>
        <dbReference type="ChEBI" id="CHEBI:15636"/>
        <dbReference type="ChEBI" id="CHEBI:57455"/>
        <dbReference type="ChEBI" id="CHEBI:57783"/>
        <dbReference type="ChEBI" id="CHEBI:58349"/>
        <dbReference type="EC" id="1.5.1.5"/>
    </reaction>
</comment>
<evidence type="ECO:0000313" key="16">
    <source>
        <dbReference type="Proteomes" id="UP000246077"/>
    </source>
</evidence>
<dbReference type="SUPFAM" id="SSF53223">
    <property type="entry name" value="Aminoacid dehydrogenase-like, N-terminal domain"/>
    <property type="match status" value="1"/>
</dbReference>
<evidence type="ECO:0000256" key="11">
    <source>
        <dbReference type="ARBA" id="ARBA00023268"/>
    </source>
</evidence>
<dbReference type="SUPFAM" id="SSF51735">
    <property type="entry name" value="NAD(P)-binding Rossmann-fold domains"/>
    <property type="match status" value="1"/>
</dbReference>
<evidence type="ECO:0000256" key="9">
    <source>
        <dbReference type="ARBA" id="ARBA00023102"/>
    </source>
</evidence>
<keyword evidence="11 12" id="KW-0511">Multifunctional enzyme</keyword>
<evidence type="ECO:0000259" key="13">
    <source>
        <dbReference type="Pfam" id="PF00763"/>
    </source>
</evidence>
<protein>
    <recommendedName>
        <fullName evidence="12">Bifunctional protein FolD</fullName>
    </recommendedName>
    <domain>
        <recommendedName>
            <fullName evidence="12">Methylenetetrahydrofolate dehydrogenase</fullName>
            <ecNumber evidence="12">1.5.1.5</ecNumber>
        </recommendedName>
    </domain>
    <domain>
        <recommendedName>
            <fullName evidence="12">Methenyltetrahydrofolate cyclohydrolase</fullName>
            <ecNumber evidence="12">3.5.4.9</ecNumber>
        </recommendedName>
    </domain>
</protein>
<comment type="caution">
    <text evidence="12">Lacks conserved residue(s) required for the propagation of feature annotation.</text>
</comment>
<dbReference type="NCBIfam" id="NF010783">
    <property type="entry name" value="PRK14186.1"/>
    <property type="match status" value="1"/>
</dbReference>
<dbReference type="GO" id="GO:0009086">
    <property type="term" value="P:methionine biosynthetic process"/>
    <property type="evidence" value="ECO:0007669"/>
    <property type="project" value="UniProtKB-KW"/>
</dbReference>
<reference evidence="16" key="1">
    <citation type="submission" date="2018-05" db="EMBL/GenBank/DDBJ databases">
        <title>Zavarzinia sp. HR-AS.</title>
        <authorList>
            <person name="Lee Y."/>
            <person name="Jeon C.O."/>
        </authorList>
    </citation>
    <scope>NUCLEOTIDE SEQUENCE [LARGE SCALE GENOMIC DNA]</scope>
    <source>
        <strain evidence="16">DSM 1231</strain>
    </source>
</reference>
<dbReference type="OrthoDB" id="9803580at2"/>
<evidence type="ECO:0000256" key="12">
    <source>
        <dbReference type="HAMAP-Rule" id="MF_01576"/>
    </source>
</evidence>
<dbReference type="GO" id="GO:0004477">
    <property type="term" value="F:methenyltetrahydrofolate cyclohydrolase activity"/>
    <property type="evidence" value="ECO:0007669"/>
    <property type="project" value="UniProtKB-UniRule"/>
</dbReference>
<organism evidence="15 16">
    <name type="scientific">Zavarzinia compransoris</name>
    <dbReference type="NCBI Taxonomy" id="1264899"/>
    <lineage>
        <taxon>Bacteria</taxon>
        <taxon>Pseudomonadati</taxon>
        <taxon>Pseudomonadota</taxon>
        <taxon>Alphaproteobacteria</taxon>
        <taxon>Rhodospirillales</taxon>
        <taxon>Zavarziniaceae</taxon>
        <taxon>Zavarzinia</taxon>
    </lineage>
</organism>
<dbReference type="HAMAP" id="MF_01576">
    <property type="entry name" value="THF_DHG_CYH"/>
    <property type="match status" value="1"/>
</dbReference>
<dbReference type="Gene3D" id="3.40.50.720">
    <property type="entry name" value="NAD(P)-binding Rossmann-like Domain"/>
    <property type="match status" value="1"/>
</dbReference>
<keyword evidence="7 12" id="KW-0521">NADP</keyword>
<dbReference type="GO" id="GO:0004488">
    <property type="term" value="F:methylenetetrahydrofolate dehydrogenase (NADP+) activity"/>
    <property type="evidence" value="ECO:0007669"/>
    <property type="project" value="UniProtKB-UniRule"/>
</dbReference>
<evidence type="ECO:0000256" key="4">
    <source>
        <dbReference type="ARBA" id="ARBA00022605"/>
    </source>
</evidence>
<dbReference type="Pfam" id="PF02882">
    <property type="entry name" value="THF_DHG_CYH_C"/>
    <property type="match status" value="1"/>
</dbReference>
<evidence type="ECO:0000256" key="5">
    <source>
        <dbReference type="ARBA" id="ARBA00022755"/>
    </source>
</evidence>
<sequence>MTAAIIDGKAFAAGLRQRVAQHVARLREDHGLVPGLAVVLVGDDPASHVYVRNKGEQTKAAGMNSFEFRLPDDAPESALLERVAALNADPAVHGILVQLPLPKHMDAAKVIDLIDPAKDVDGFHVVNAGKLAVGADGIVPCTPLGCLMLIRDRLGPRLAGLNAVVIGRSNIVGKPMAQLLLRESCTVTVAHSKTRDLPALARSADILVAAVGVPEMVKGDWVKPGAVVIDVGMNRIPKADGSGTRLVGDVAFAEAAAVAGHITPVPGGVGPMTIACLLANTLTAACARAGLPVPAL</sequence>
<dbReference type="UniPathway" id="UPA00193"/>
<dbReference type="Proteomes" id="UP000246077">
    <property type="component" value="Unassembled WGS sequence"/>
</dbReference>
<keyword evidence="6 12" id="KW-0378">Hydrolase</keyword>
<dbReference type="PANTHER" id="PTHR48099">
    <property type="entry name" value="C-1-TETRAHYDROFOLATE SYNTHASE, CYTOPLASMIC-RELATED"/>
    <property type="match status" value="1"/>
</dbReference>
<keyword evidence="16" id="KW-1185">Reference proteome</keyword>
<dbReference type="FunFam" id="3.40.50.720:FF:000006">
    <property type="entry name" value="Bifunctional protein FolD"/>
    <property type="match status" value="1"/>
</dbReference>
<dbReference type="InterPro" id="IPR020630">
    <property type="entry name" value="THF_DH/CycHdrlase_cat_dom"/>
</dbReference>
<dbReference type="GO" id="GO:0000105">
    <property type="term" value="P:L-histidine biosynthetic process"/>
    <property type="evidence" value="ECO:0007669"/>
    <property type="project" value="UniProtKB-KW"/>
</dbReference>
<keyword evidence="3 12" id="KW-0554">One-carbon metabolism</keyword>
<dbReference type="PROSITE" id="PS00767">
    <property type="entry name" value="THF_DHG_CYH_2"/>
    <property type="match status" value="1"/>
</dbReference>
<evidence type="ECO:0000256" key="10">
    <source>
        <dbReference type="ARBA" id="ARBA00023167"/>
    </source>
</evidence>
<comment type="pathway">
    <text evidence="1 12">One-carbon metabolism; tetrahydrofolate interconversion.</text>
</comment>
<comment type="caution">
    <text evidence="15">The sequence shown here is derived from an EMBL/GenBank/DDBJ whole genome shotgun (WGS) entry which is preliminary data.</text>
</comment>
<dbReference type="GO" id="GO:0035999">
    <property type="term" value="P:tetrahydrofolate interconversion"/>
    <property type="evidence" value="ECO:0007669"/>
    <property type="project" value="UniProtKB-UniRule"/>
</dbReference>
<name>A0A317E588_9PROT</name>
<dbReference type="GO" id="GO:0005829">
    <property type="term" value="C:cytosol"/>
    <property type="evidence" value="ECO:0007669"/>
    <property type="project" value="TreeGrafter"/>
</dbReference>
<dbReference type="EC" id="1.5.1.5" evidence="12"/>
<dbReference type="InterPro" id="IPR020631">
    <property type="entry name" value="THF_DH/CycHdrlase_NAD-bd_dom"/>
</dbReference>
<evidence type="ECO:0000256" key="7">
    <source>
        <dbReference type="ARBA" id="ARBA00022857"/>
    </source>
</evidence>
<evidence type="ECO:0000256" key="8">
    <source>
        <dbReference type="ARBA" id="ARBA00023002"/>
    </source>
</evidence>
<evidence type="ECO:0000259" key="14">
    <source>
        <dbReference type="Pfam" id="PF02882"/>
    </source>
</evidence>
<feature type="binding site" evidence="12">
    <location>
        <begin position="167"/>
        <end position="169"/>
    </location>
    <ligand>
        <name>NADP(+)</name>
        <dbReference type="ChEBI" id="CHEBI:58349"/>
    </ligand>
</feature>
<gene>
    <name evidence="12" type="primary">folD</name>
    <name evidence="15" type="ORF">DKG75_07030</name>
</gene>
<feature type="domain" description="Tetrahydrofolate dehydrogenase/cyclohydrolase catalytic" evidence="13">
    <location>
        <begin position="6"/>
        <end position="121"/>
    </location>
</feature>
<evidence type="ECO:0000256" key="2">
    <source>
        <dbReference type="ARBA" id="ARBA00011738"/>
    </source>
</evidence>
<evidence type="ECO:0000256" key="6">
    <source>
        <dbReference type="ARBA" id="ARBA00022801"/>
    </source>
</evidence>
<keyword evidence="4 12" id="KW-0028">Amino-acid biosynthesis</keyword>
<dbReference type="Pfam" id="PF00763">
    <property type="entry name" value="THF_DHG_CYH"/>
    <property type="match status" value="1"/>
</dbReference>
<dbReference type="AlphaFoldDB" id="A0A317E588"/>
<dbReference type="RefSeq" id="WP_109920387.1">
    <property type="nucleotide sequence ID" value="NZ_QGLF01000002.1"/>
</dbReference>
<dbReference type="FunFam" id="3.40.50.10860:FF:000005">
    <property type="entry name" value="C-1-tetrahydrofolate synthase, cytoplasmic, putative"/>
    <property type="match status" value="1"/>
</dbReference>
<dbReference type="GO" id="GO:0006164">
    <property type="term" value="P:purine nucleotide biosynthetic process"/>
    <property type="evidence" value="ECO:0007669"/>
    <property type="project" value="UniProtKB-KW"/>
</dbReference>
<keyword evidence="9 12" id="KW-0368">Histidine biosynthesis</keyword>
<dbReference type="InterPro" id="IPR046346">
    <property type="entry name" value="Aminoacid_DH-like_N_sf"/>
</dbReference>
<dbReference type="Gene3D" id="3.40.50.10860">
    <property type="entry name" value="Leucine Dehydrogenase, chain A, domain 1"/>
    <property type="match status" value="1"/>
</dbReference>
<dbReference type="PRINTS" id="PR00085">
    <property type="entry name" value="THFDHDRGNASE"/>
</dbReference>